<reference evidence="2" key="1">
    <citation type="submission" date="2022-11" db="EMBL/GenBank/DDBJ databases">
        <authorList>
            <person name="Somphong A."/>
            <person name="Phongsopitanun W."/>
        </authorList>
    </citation>
    <scope>NUCLEOTIDE SEQUENCE</scope>
    <source>
        <strain evidence="2">Pm04-4</strain>
    </source>
</reference>
<comment type="caution">
    <text evidence="2">The sequence shown here is derived from an EMBL/GenBank/DDBJ whole genome shotgun (WGS) entry which is preliminary data.</text>
</comment>
<organism evidence="2 3">
    <name type="scientific">Paractinoplanes pyxinae</name>
    <dbReference type="NCBI Taxonomy" id="2997416"/>
    <lineage>
        <taxon>Bacteria</taxon>
        <taxon>Bacillati</taxon>
        <taxon>Actinomycetota</taxon>
        <taxon>Actinomycetes</taxon>
        <taxon>Micromonosporales</taxon>
        <taxon>Micromonosporaceae</taxon>
        <taxon>Paractinoplanes</taxon>
    </lineage>
</organism>
<feature type="chain" id="PRO_5046035945" description="Delta-60 repeat protein" evidence="1">
    <location>
        <begin position="23"/>
        <end position="420"/>
    </location>
</feature>
<dbReference type="Gene3D" id="2.80.10.50">
    <property type="match status" value="3"/>
</dbReference>
<dbReference type="SUPFAM" id="SSF63829">
    <property type="entry name" value="Calcium-dependent phosphotriesterase"/>
    <property type="match status" value="1"/>
</dbReference>
<keyword evidence="1" id="KW-0732">Signal</keyword>
<protein>
    <recommendedName>
        <fullName evidence="4">Delta-60 repeat protein</fullName>
    </recommendedName>
</protein>
<feature type="signal peptide" evidence="1">
    <location>
        <begin position="1"/>
        <end position="22"/>
    </location>
</feature>
<accession>A0ABT4BGU6</accession>
<evidence type="ECO:0008006" key="4">
    <source>
        <dbReference type="Google" id="ProtNLM"/>
    </source>
</evidence>
<keyword evidence="3" id="KW-1185">Reference proteome</keyword>
<dbReference type="Proteomes" id="UP001151002">
    <property type="component" value="Unassembled WGS sequence"/>
</dbReference>
<sequence length="420" mass="43127">MLARSLLTGVLIAGALSAPAGAATRGPVLDPSFGTNGVVIRDSSGGDEVRDLVVQPDGKIIYIGLGRETQFLISRLLPSGYIDGSFGTVITDVDPGSDSDSPNAVALQADGRILVAGTVTRAGFGNLALVRHLPDGSLDTSFGTDGRLIPALGDAVYASRPSGLVLQADGKILLGLSAATDDGSNPPVLLRLRPDGTPDPTFGAGGVVRIDLGPREFDGVSGVLLAPDGGIIVAGTTSYWSTLPEPTSDVLLARFTSRGRLDTSFGSGGRVVRDLTGPTGIDGVGGLAVARDGRILQTVTMDVDNVRRHGLLRYLPNGRPDRSLGRNGFHPVAGPVGSPIIRPNGRIIATGSIDGDIALAQYRADGTPDPTFGTRGVVTTDLGGNDRANVLRIQPNGRLLIGGIGGIPNGDAFALVRYLP</sequence>
<gene>
    <name evidence="2" type="ORF">OWR29_47865</name>
</gene>
<name>A0ABT4BGU6_9ACTN</name>
<evidence type="ECO:0000313" key="2">
    <source>
        <dbReference type="EMBL" id="MCY1145763.1"/>
    </source>
</evidence>
<dbReference type="RefSeq" id="WP_267570379.1">
    <property type="nucleotide sequence ID" value="NZ_JAPNTZ010000034.1"/>
</dbReference>
<dbReference type="Pfam" id="PF17164">
    <property type="entry name" value="DUF5122"/>
    <property type="match status" value="5"/>
</dbReference>
<dbReference type="NCBIfam" id="TIGR02608">
    <property type="entry name" value="delta_60_rpt"/>
    <property type="match status" value="5"/>
</dbReference>
<dbReference type="InterPro" id="IPR013431">
    <property type="entry name" value="Delta_60_rpt"/>
</dbReference>
<evidence type="ECO:0000256" key="1">
    <source>
        <dbReference type="SAM" id="SignalP"/>
    </source>
</evidence>
<dbReference type="EMBL" id="JAPNTZ010000034">
    <property type="protein sequence ID" value="MCY1145763.1"/>
    <property type="molecule type" value="Genomic_DNA"/>
</dbReference>
<evidence type="ECO:0000313" key="3">
    <source>
        <dbReference type="Proteomes" id="UP001151002"/>
    </source>
</evidence>
<proteinExistence type="predicted"/>